<evidence type="ECO:0000313" key="16">
    <source>
        <dbReference type="Proteomes" id="UP000185924"/>
    </source>
</evidence>
<dbReference type="EC" id="6.3.2.30" evidence="4"/>
<proteinExistence type="inferred from homology"/>
<dbReference type="NCBIfam" id="TIGR02068">
    <property type="entry name" value="cya_phycin_syn"/>
    <property type="match status" value="1"/>
</dbReference>
<comment type="catalytic activity">
    <reaction evidence="11">
        <text>[L-4-(L-arginin-2-N-yl)aspartate](n)-L-aspartate + L-arginine + ATP = [L-4-(L-arginin-2-N-yl)aspartate](n+1) + ADP + phosphate + H(+)</text>
        <dbReference type="Rhea" id="RHEA:23888"/>
        <dbReference type="Rhea" id="RHEA-COMP:13732"/>
        <dbReference type="Rhea" id="RHEA-COMP:13733"/>
        <dbReference type="ChEBI" id="CHEBI:15378"/>
        <dbReference type="ChEBI" id="CHEBI:30616"/>
        <dbReference type="ChEBI" id="CHEBI:32682"/>
        <dbReference type="ChEBI" id="CHEBI:43474"/>
        <dbReference type="ChEBI" id="CHEBI:137986"/>
        <dbReference type="ChEBI" id="CHEBI:137990"/>
        <dbReference type="ChEBI" id="CHEBI:456216"/>
        <dbReference type="EC" id="6.3.2.30"/>
    </reaction>
</comment>
<evidence type="ECO:0000256" key="11">
    <source>
        <dbReference type="ARBA" id="ARBA00048094"/>
    </source>
</evidence>
<reference evidence="16" key="1">
    <citation type="submission" date="2017-01" db="EMBL/GenBank/DDBJ databases">
        <authorList>
            <person name="Varghese N."/>
            <person name="Submissions S."/>
        </authorList>
    </citation>
    <scope>NUCLEOTIDE SEQUENCE [LARGE SCALE GENOMIC DNA]</scope>
    <source>
        <strain evidence="16">DM9</strain>
    </source>
</reference>
<evidence type="ECO:0000313" key="15">
    <source>
        <dbReference type="EMBL" id="SIR45977.1"/>
    </source>
</evidence>
<gene>
    <name evidence="15" type="ORF">SAMN05421545_3769</name>
</gene>
<sequence>MKILELRIMRGPNYWSIKHPKIIVLKLDLEGLQDVLTNEVPQFPERLEKLFPGMYEHRSSKGTPGGFFRLVREGTTFSKVVQHIALELQTLAGMNSGYGRRYAGPGPGVDYVVFSYQQERAGEYAAHAAVRITELMAKGKKPSIVQDIARLHQIREDEYFGPSTEAIVSEAVSRGIPYINNQRSGLIQLGYGIHQKHIQAAMTSRTSCFGVENAGNKNATKLILEDAGIPVPRGHIVHDADELEEAVQELGYPVVVKPLDGNQGKGATINIHTWKEAQRALTEAQRYSKKVMVEQFITGDDYRLLVINGKFIAAAKRTPAMVTGNGISTIQQLVKEVNKDPRRGIGHEKALTHIKIDKHTRSLLKEKGLTLQSVLPEGEVLYLKSTANLSTGGTATDVTDLVHPYNVLMAERIAGIIGLDVCGIDVMTTDIAIPLPETKGAVIEVNAAPGLRMHISPTDGLPRNVAEPIINMLFPHSTPTRIPIVAITGTNGKTTTTRLVAHMLKFKGYQVGYTTTDGIYIQDNKIIKGDTTGSYSSEFVLKDPTVNYAVLECARGGMLRSGLAFRQCDIGIVTNVSADHLGLGDINTVEEMAEVKAVIPRTVCQNGYAVLNADDDLVFEMATGLSCKVAFFSLDENNPRILQHISKGGLAAVLENGYISIFKNTYKIRVDRVADIPLTFGGRARFNIHNVLAATLTGYINHFEIAEIRTALRTFIPSAETTPGRMNLFKLPRYEVLIDYAHNIASMEAIADFIDNVQATYKIGIVAGIGDRQEEDTIEIGRIAAETFDEIIIRQDKDLRGKSGQEINSLIKQGIMAVKPNMKLTEINQETRALAHAMEYAPEGAFITLFSEDIPESIKLVESFRIIDHRRISSLEQDSF</sequence>
<dbReference type="GO" id="GO:0005524">
    <property type="term" value="F:ATP binding"/>
    <property type="evidence" value="ECO:0007669"/>
    <property type="project" value="UniProtKB-UniRule"/>
</dbReference>
<dbReference type="GO" id="GO:0071161">
    <property type="term" value="F:cyanophycin synthetase activity (L-arginine-adding)"/>
    <property type="evidence" value="ECO:0007669"/>
    <property type="project" value="UniProtKB-EC"/>
</dbReference>
<dbReference type="Gene3D" id="3.90.190.20">
    <property type="entry name" value="Mur ligase, C-terminal domain"/>
    <property type="match status" value="1"/>
</dbReference>
<comment type="subunit">
    <text evidence="3">Homodimer.</text>
</comment>
<dbReference type="SUPFAM" id="SSF53623">
    <property type="entry name" value="MurD-like peptide ligases, catalytic domain"/>
    <property type="match status" value="1"/>
</dbReference>
<evidence type="ECO:0000256" key="1">
    <source>
        <dbReference type="ARBA" id="ARBA00003184"/>
    </source>
</evidence>
<dbReference type="Pfam" id="PF18921">
    <property type="entry name" value="Cyanophycin_syn"/>
    <property type="match status" value="1"/>
</dbReference>
<dbReference type="InterPro" id="IPR011761">
    <property type="entry name" value="ATP-grasp"/>
</dbReference>
<evidence type="ECO:0000256" key="8">
    <source>
        <dbReference type="ARBA" id="ARBA00022741"/>
    </source>
</evidence>
<keyword evidence="7" id="KW-0436">Ligase</keyword>
<dbReference type="SMART" id="SM01209">
    <property type="entry name" value="GARS_A"/>
    <property type="match status" value="1"/>
</dbReference>
<dbReference type="Gene3D" id="3.30.470.20">
    <property type="entry name" value="ATP-grasp fold, B domain"/>
    <property type="match status" value="2"/>
</dbReference>
<dbReference type="InterPro" id="IPR036565">
    <property type="entry name" value="Mur-like_cat_sf"/>
</dbReference>
<dbReference type="PANTHER" id="PTHR23135:SF18">
    <property type="entry name" value="CYANOPHYCIN SYNTHETASE"/>
    <property type="match status" value="1"/>
</dbReference>
<dbReference type="PROSITE" id="PS50975">
    <property type="entry name" value="ATP_GRASP"/>
    <property type="match status" value="1"/>
</dbReference>
<dbReference type="InterPro" id="IPR011810">
    <property type="entry name" value="Cya_phycin_syn"/>
</dbReference>
<dbReference type="Pfam" id="PF02222">
    <property type="entry name" value="ATP-grasp"/>
    <property type="match status" value="1"/>
</dbReference>
<evidence type="ECO:0000256" key="12">
    <source>
        <dbReference type="ARBA" id="ARBA00048425"/>
    </source>
</evidence>
<dbReference type="InterPro" id="IPR003135">
    <property type="entry name" value="ATP-grasp_carboxylate-amine"/>
</dbReference>
<dbReference type="GO" id="GO:0071160">
    <property type="term" value="F:cyanophycin synthetase activity (L-aspartate-adding)"/>
    <property type="evidence" value="ECO:0007669"/>
    <property type="project" value="UniProtKB-EC"/>
</dbReference>
<keyword evidence="9 13" id="KW-0067">ATP-binding</keyword>
<dbReference type="Gene3D" id="3.40.1190.10">
    <property type="entry name" value="Mur-like, catalytic domain"/>
    <property type="match status" value="1"/>
</dbReference>
<dbReference type="InterPro" id="IPR036615">
    <property type="entry name" value="Mur_ligase_C_dom_sf"/>
</dbReference>
<dbReference type="InterPro" id="IPR013221">
    <property type="entry name" value="Mur_ligase_cen"/>
</dbReference>
<evidence type="ECO:0000256" key="13">
    <source>
        <dbReference type="PROSITE-ProRule" id="PRU00409"/>
    </source>
</evidence>
<dbReference type="Pfam" id="PF02875">
    <property type="entry name" value="Mur_ligase_C"/>
    <property type="match status" value="1"/>
</dbReference>
<dbReference type="AlphaFoldDB" id="A0A1N7B3X6"/>
<dbReference type="InterPro" id="IPR018109">
    <property type="entry name" value="Folylpolyglutamate_synth_CS"/>
</dbReference>
<dbReference type="NCBIfam" id="NF010623">
    <property type="entry name" value="PRK14016.1"/>
    <property type="match status" value="1"/>
</dbReference>
<evidence type="ECO:0000256" key="9">
    <source>
        <dbReference type="ARBA" id="ARBA00022840"/>
    </source>
</evidence>
<dbReference type="GO" id="GO:0004326">
    <property type="term" value="F:tetrahydrofolylpolyglutamate synthase activity"/>
    <property type="evidence" value="ECO:0007669"/>
    <property type="project" value="InterPro"/>
</dbReference>
<evidence type="ECO:0000256" key="2">
    <source>
        <dbReference type="ARBA" id="ARBA00009060"/>
    </source>
</evidence>
<dbReference type="STRING" id="1077936.SAMN05421545_3769"/>
<evidence type="ECO:0000256" key="5">
    <source>
        <dbReference type="ARBA" id="ARBA00013005"/>
    </source>
</evidence>
<evidence type="ECO:0000259" key="14">
    <source>
        <dbReference type="PROSITE" id="PS50975"/>
    </source>
</evidence>
<dbReference type="RefSeq" id="WP_076423216.1">
    <property type="nucleotide sequence ID" value="NZ_FTNM01000006.1"/>
</dbReference>
<evidence type="ECO:0000256" key="3">
    <source>
        <dbReference type="ARBA" id="ARBA00011738"/>
    </source>
</evidence>
<comment type="function">
    <text evidence="1">Catalyzes the ATP-dependent polymerization of arginine and aspartate to multi-L-arginyl-poly-L-aspartic acid (cyanophycin; a water-insoluble reserve polymer).</text>
</comment>
<dbReference type="PROSITE" id="PS01011">
    <property type="entry name" value="FOLYLPOLYGLU_SYNT_1"/>
    <property type="match status" value="1"/>
</dbReference>
<dbReference type="SUPFAM" id="SSF53244">
    <property type="entry name" value="MurD-like peptide ligases, peptide-binding domain"/>
    <property type="match status" value="1"/>
</dbReference>
<dbReference type="EC" id="6.3.2.29" evidence="5"/>
<dbReference type="Proteomes" id="UP000185924">
    <property type="component" value="Unassembled WGS sequence"/>
</dbReference>
<evidence type="ECO:0000256" key="6">
    <source>
        <dbReference type="ARBA" id="ARBA00022036"/>
    </source>
</evidence>
<evidence type="ECO:0000256" key="4">
    <source>
        <dbReference type="ARBA" id="ARBA00012968"/>
    </source>
</evidence>
<dbReference type="PANTHER" id="PTHR23135">
    <property type="entry name" value="MUR LIGASE FAMILY MEMBER"/>
    <property type="match status" value="1"/>
</dbReference>
<dbReference type="SUPFAM" id="SSF56059">
    <property type="entry name" value="Glutathione synthetase ATP-binding domain-like"/>
    <property type="match status" value="1"/>
</dbReference>
<dbReference type="InterPro" id="IPR044019">
    <property type="entry name" value="Cyanophycin_syn_N"/>
</dbReference>
<dbReference type="GO" id="GO:0046872">
    <property type="term" value="F:metal ion binding"/>
    <property type="evidence" value="ECO:0007669"/>
    <property type="project" value="InterPro"/>
</dbReference>
<comment type="catalytic activity">
    <reaction evidence="12">
        <text>[L-4-(L-arginin-2-N-yl)aspartate](n) + L-aspartate + ATP = [L-4-(L-arginin-2-N-yl)aspartate](n)-L-aspartate + ADP + phosphate + H(+)</text>
        <dbReference type="Rhea" id="RHEA:13277"/>
        <dbReference type="Rhea" id="RHEA-COMP:13728"/>
        <dbReference type="Rhea" id="RHEA-COMP:13733"/>
        <dbReference type="ChEBI" id="CHEBI:15378"/>
        <dbReference type="ChEBI" id="CHEBI:29991"/>
        <dbReference type="ChEBI" id="CHEBI:30616"/>
        <dbReference type="ChEBI" id="CHEBI:43474"/>
        <dbReference type="ChEBI" id="CHEBI:137986"/>
        <dbReference type="ChEBI" id="CHEBI:137990"/>
        <dbReference type="ChEBI" id="CHEBI:456216"/>
        <dbReference type="EC" id="6.3.2.29"/>
    </reaction>
</comment>
<evidence type="ECO:0000256" key="10">
    <source>
        <dbReference type="ARBA" id="ARBA00031353"/>
    </source>
</evidence>
<organism evidence="15 16">
    <name type="scientific">Pontibacter lucknowensis</name>
    <dbReference type="NCBI Taxonomy" id="1077936"/>
    <lineage>
        <taxon>Bacteria</taxon>
        <taxon>Pseudomonadati</taxon>
        <taxon>Bacteroidota</taxon>
        <taxon>Cytophagia</taxon>
        <taxon>Cytophagales</taxon>
        <taxon>Hymenobacteraceae</taxon>
        <taxon>Pontibacter</taxon>
    </lineage>
</organism>
<dbReference type="EMBL" id="FTNM01000006">
    <property type="protein sequence ID" value="SIR45977.1"/>
    <property type="molecule type" value="Genomic_DNA"/>
</dbReference>
<protein>
    <recommendedName>
        <fullName evidence="6">Cyanophycin synthetase</fullName>
        <ecNumber evidence="5">6.3.2.29</ecNumber>
        <ecNumber evidence="4">6.3.2.30</ecNumber>
    </recommendedName>
    <alternativeName>
        <fullName evidence="10">Cyanophycin synthase</fullName>
    </alternativeName>
</protein>
<accession>A0A1N7B3X6</accession>
<evidence type="ECO:0000256" key="7">
    <source>
        <dbReference type="ARBA" id="ARBA00022598"/>
    </source>
</evidence>
<name>A0A1N7B3X6_9BACT</name>
<dbReference type="Pfam" id="PF08245">
    <property type="entry name" value="Mur_ligase_M"/>
    <property type="match status" value="1"/>
</dbReference>
<dbReference type="OrthoDB" id="9803907at2"/>
<keyword evidence="16" id="KW-1185">Reference proteome</keyword>
<comment type="similarity">
    <text evidence="2">In the C-terminal section; belongs to the MurCDEF family.</text>
</comment>
<keyword evidence="8 13" id="KW-0547">Nucleotide-binding</keyword>
<dbReference type="InterPro" id="IPR004101">
    <property type="entry name" value="Mur_ligase_C"/>
</dbReference>
<feature type="domain" description="ATP-grasp" evidence="14">
    <location>
        <begin position="221"/>
        <end position="474"/>
    </location>
</feature>